<dbReference type="AlphaFoldDB" id="A0A914IBG3"/>
<reference evidence="3" key="1">
    <citation type="submission" date="2022-11" db="UniProtKB">
        <authorList>
            <consortium name="WormBaseParasite"/>
        </authorList>
    </citation>
    <scope>IDENTIFICATION</scope>
</reference>
<protein>
    <submittedName>
        <fullName evidence="3">F-box domain-containing protein</fullName>
    </submittedName>
</protein>
<evidence type="ECO:0000259" key="1">
    <source>
        <dbReference type="Pfam" id="PF24467"/>
    </source>
</evidence>
<dbReference type="Pfam" id="PF24467">
    <property type="entry name" value="ARM_FBXO47"/>
    <property type="match status" value="1"/>
</dbReference>
<accession>A0A914IBG3</accession>
<organism evidence="2 3">
    <name type="scientific">Globodera rostochiensis</name>
    <name type="common">Golden nematode worm</name>
    <name type="synonym">Heterodera rostochiensis</name>
    <dbReference type="NCBI Taxonomy" id="31243"/>
    <lineage>
        <taxon>Eukaryota</taxon>
        <taxon>Metazoa</taxon>
        <taxon>Ecdysozoa</taxon>
        <taxon>Nematoda</taxon>
        <taxon>Chromadorea</taxon>
        <taxon>Rhabditida</taxon>
        <taxon>Tylenchina</taxon>
        <taxon>Tylenchomorpha</taxon>
        <taxon>Tylenchoidea</taxon>
        <taxon>Heteroderidae</taxon>
        <taxon>Heteroderinae</taxon>
        <taxon>Globodera</taxon>
    </lineage>
</organism>
<feature type="domain" description="FBXO47 ARM repeats region" evidence="1">
    <location>
        <begin position="215"/>
        <end position="426"/>
    </location>
</feature>
<dbReference type="InterPro" id="IPR038946">
    <property type="entry name" value="FBXO47"/>
</dbReference>
<dbReference type="PANTHER" id="PTHR34098">
    <property type="entry name" value="F-BOX ONLY PROTEIN 47"/>
    <property type="match status" value="1"/>
</dbReference>
<dbReference type="Proteomes" id="UP000887572">
    <property type="component" value="Unplaced"/>
</dbReference>
<keyword evidence="2" id="KW-1185">Reference proteome</keyword>
<evidence type="ECO:0000313" key="3">
    <source>
        <dbReference type="WBParaSite" id="Gr19_v10_g8347.t1"/>
    </source>
</evidence>
<dbReference type="WBParaSite" id="Gr19_v10_g8347.t1">
    <property type="protein sequence ID" value="Gr19_v10_g8347.t1"/>
    <property type="gene ID" value="Gr19_v10_g8347"/>
</dbReference>
<name>A0A914IBG3_GLORO</name>
<evidence type="ECO:0000313" key="2">
    <source>
        <dbReference type="Proteomes" id="UP000887572"/>
    </source>
</evidence>
<proteinExistence type="predicted"/>
<dbReference type="InterPro" id="IPR056622">
    <property type="entry name" value="ARM_FBXO47"/>
</dbReference>
<dbReference type="PANTHER" id="PTHR34098:SF1">
    <property type="entry name" value="F-BOX ONLY PROTEIN 47"/>
    <property type="match status" value="1"/>
</dbReference>
<sequence>MGRPEERISPFKRRSPLGIISKKVRDCLFSASSAFGRSFSKVISNKWNAEHSIASLPLEILYYLFDSTSVRDLQCICATDHSHLFNMLGYLTSINFSKRFASSFNSSFSFVEKHLDNRNKCISEFARLIRICHLFRTHEECICFTVKLFVKVNLIVDQKEVESFGTAWGMLVSEISVDWSQQEFFTLMQTLIATVGLVERVDCVLRSEDTQWEEELALRRLLRGLFLDHRWPSLAGVGSQRRPSPHHAAFRLSVLLRLLAPDQMLTAHRLVLIVGAPIGVSIAHGQLDDADNNEIGVGKEFVDYQRIYTEPITDLDSAHTILGELPSMVALLLETSTVAEVEELRWNELEVFNFLEMLTTYPEPWVLRNFATLLIMAPGLARVAVQTRALHGNPGEAGSTFVSCVEASILLKYQASFLLRDTLHSLLTKCEPTVCLVVVREAISCMYLHTLEILPSNQQNMFDNLDMELLRIALEISRQVAEMFLSHLHFIFV</sequence>